<protein>
    <recommendedName>
        <fullName evidence="3">Peptidase family M41</fullName>
    </recommendedName>
</protein>
<dbReference type="GO" id="GO:0004176">
    <property type="term" value="F:ATP-dependent peptidase activity"/>
    <property type="evidence" value="ECO:0007669"/>
    <property type="project" value="InterPro"/>
</dbReference>
<dbReference type="GO" id="GO:0006508">
    <property type="term" value="P:proteolysis"/>
    <property type="evidence" value="ECO:0007669"/>
    <property type="project" value="InterPro"/>
</dbReference>
<evidence type="ECO:0000313" key="1">
    <source>
        <dbReference type="EMBL" id="SDK79612.1"/>
    </source>
</evidence>
<keyword evidence="2" id="KW-1185">Reference proteome</keyword>
<gene>
    <name evidence="1" type="ORF">SAMN05421806_11261</name>
</gene>
<dbReference type="SUPFAM" id="SSF140990">
    <property type="entry name" value="FtsH protease domain-like"/>
    <property type="match status" value="1"/>
</dbReference>
<dbReference type="Proteomes" id="UP000199155">
    <property type="component" value="Unassembled WGS sequence"/>
</dbReference>
<dbReference type="GO" id="GO:0005524">
    <property type="term" value="F:ATP binding"/>
    <property type="evidence" value="ECO:0007669"/>
    <property type="project" value="InterPro"/>
</dbReference>
<evidence type="ECO:0000313" key="2">
    <source>
        <dbReference type="Proteomes" id="UP000199155"/>
    </source>
</evidence>
<dbReference type="RefSeq" id="WP_093614211.1">
    <property type="nucleotide sequence ID" value="NZ_FNFF01000012.1"/>
</dbReference>
<reference evidence="1 2" key="1">
    <citation type="submission" date="2016-10" db="EMBL/GenBank/DDBJ databases">
        <authorList>
            <person name="de Groot N.N."/>
        </authorList>
    </citation>
    <scope>NUCLEOTIDE SEQUENCE [LARGE SCALE GENOMIC DNA]</scope>
    <source>
        <strain evidence="1 2">CGMCC 4.5727</strain>
    </source>
</reference>
<dbReference type="STRING" id="417292.SAMN05421806_11261"/>
<proteinExistence type="predicted"/>
<sequence length="199" mass="21264">MTTTAPAPERLLDHTGKPRPMFAMPLDYEQARLGLAFHEAGHAVLALAYGMHVFTSEVIAWEPQPGGWAVTGNTARDPNGAVPWHFAAMCAAGELAHVNYLMVYGLWTPGRAAACAADHDREQAIDVLADHGVALGRDRAPEGGKSWGMVRGMARRKVGFLWREIRTVAHAMNEATVLTGDEIAAMTGLANRPVTGGAA</sequence>
<dbReference type="AlphaFoldDB" id="A0A1G9ETW8"/>
<name>A0A1G9ETW8_9ACTN</name>
<dbReference type="GO" id="GO:0004222">
    <property type="term" value="F:metalloendopeptidase activity"/>
    <property type="evidence" value="ECO:0007669"/>
    <property type="project" value="InterPro"/>
</dbReference>
<dbReference type="OrthoDB" id="4188141at2"/>
<dbReference type="InterPro" id="IPR037219">
    <property type="entry name" value="Peptidase_M41-like"/>
</dbReference>
<organism evidence="1 2">
    <name type="scientific">Streptomyces indicus</name>
    <dbReference type="NCBI Taxonomy" id="417292"/>
    <lineage>
        <taxon>Bacteria</taxon>
        <taxon>Bacillati</taxon>
        <taxon>Actinomycetota</taxon>
        <taxon>Actinomycetes</taxon>
        <taxon>Kitasatosporales</taxon>
        <taxon>Streptomycetaceae</taxon>
        <taxon>Streptomyces</taxon>
    </lineage>
</organism>
<dbReference type="EMBL" id="FNFF01000012">
    <property type="protein sequence ID" value="SDK79612.1"/>
    <property type="molecule type" value="Genomic_DNA"/>
</dbReference>
<evidence type="ECO:0008006" key="3">
    <source>
        <dbReference type="Google" id="ProtNLM"/>
    </source>
</evidence>
<accession>A0A1G9ETW8</accession>